<dbReference type="Proteomes" id="UP001345963">
    <property type="component" value="Unassembled WGS sequence"/>
</dbReference>
<dbReference type="PANTHER" id="PTHR13140:SF862">
    <property type="entry name" value="UNCONVENTIONAL MYOSIN-IC"/>
    <property type="match status" value="1"/>
</dbReference>
<dbReference type="Pfam" id="PF00063">
    <property type="entry name" value="Myosin_head"/>
    <property type="match status" value="1"/>
</dbReference>
<name>A0ABU7B914_9TELE</name>
<proteinExistence type="inferred from homology"/>
<dbReference type="PROSITE" id="PS51456">
    <property type="entry name" value="MYOSIN_MOTOR"/>
    <property type="match status" value="1"/>
</dbReference>
<keyword evidence="2" id="KW-0067">ATP-binding</keyword>
<evidence type="ECO:0000259" key="5">
    <source>
        <dbReference type="PROSITE" id="PS51456"/>
    </source>
</evidence>
<keyword evidence="3 4" id="KW-0009">Actin-binding</keyword>
<evidence type="ECO:0000313" key="7">
    <source>
        <dbReference type="Proteomes" id="UP001345963"/>
    </source>
</evidence>
<dbReference type="EMBL" id="JAHUTI010043085">
    <property type="protein sequence ID" value="MED6246451.1"/>
    <property type="molecule type" value="Genomic_DNA"/>
</dbReference>
<evidence type="ECO:0000256" key="1">
    <source>
        <dbReference type="ARBA" id="ARBA00022741"/>
    </source>
</evidence>
<feature type="domain" description="Myosin motor" evidence="5">
    <location>
        <begin position="1"/>
        <end position="128"/>
    </location>
</feature>
<evidence type="ECO:0000256" key="2">
    <source>
        <dbReference type="ARBA" id="ARBA00022840"/>
    </source>
</evidence>
<keyword evidence="4" id="KW-0518">Myosin</keyword>
<dbReference type="Gene3D" id="1.20.5.4820">
    <property type="match status" value="1"/>
</dbReference>
<evidence type="ECO:0000256" key="4">
    <source>
        <dbReference type="PROSITE-ProRule" id="PRU00782"/>
    </source>
</evidence>
<dbReference type="InterPro" id="IPR027417">
    <property type="entry name" value="P-loop_NTPase"/>
</dbReference>
<comment type="similarity">
    <text evidence="4">Belongs to the TRAFAC class myosin-kinesin ATPase superfamily. Myosin family.</text>
</comment>
<dbReference type="SUPFAM" id="SSF52540">
    <property type="entry name" value="P-loop containing nucleoside triphosphate hydrolases"/>
    <property type="match status" value="1"/>
</dbReference>
<evidence type="ECO:0000313" key="6">
    <source>
        <dbReference type="EMBL" id="MED6246451.1"/>
    </source>
</evidence>
<keyword evidence="4" id="KW-0505">Motor protein</keyword>
<gene>
    <name evidence="6" type="primary">MYO1C_2</name>
    <name evidence="6" type="ORF">ATANTOWER_018122</name>
</gene>
<organism evidence="6 7">
    <name type="scientific">Ataeniobius toweri</name>
    <dbReference type="NCBI Taxonomy" id="208326"/>
    <lineage>
        <taxon>Eukaryota</taxon>
        <taxon>Metazoa</taxon>
        <taxon>Chordata</taxon>
        <taxon>Craniata</taxon>
        <taxon>Vertebrata</taxon>
        <taxon>Euteleostomi</taxon>
        <taxon>Actinopterygii</taxon>
        <taxon>Neopterygii</taxon>
        <taxon>Teleostei</taxon>
        <taxon>Neoteleostei</taxon>
        <taxon>Acanthomorphata</taxon>
        <taxon>Ovalentaria</taxon>
        <taxon>Atherinomorphae</taxon>
        <taxon>Cyprinodontiformes</taxon>
        <taxon>Goodeidae</taxon>
        <taxon>Ataeniobius</taxon>
    </lineage>
</organism>
<dbReference type="InterPro" id="IPR001609">
    <property type="entry name" value="Myosin_head_motor_dom-like"/>
</dbReference>
<sequence length="137" mass="15937">MGPVVFPLGNCFTRLAGNSLETVRFCRPQRESRFDEVLVRHQVKYLGLMENLRVRRAGFAYRRRFEAFLQRYKPLCPETWPNWNGKLADGVSALVNHLGYKAEEYKLGRSKIFIRFPKTLFTTEDALEAKKPEIGPI</sequence>
<dbReference type="PANTHER" id="PTHR13140">
    <property type="entry name" value="MYOSIN"/>
    <property type="match status" value="1"/>
</dbReference>
<keyword evidence="1" id="KW-0547">Nucleotide-binding</keyword>
<keyword evidence="7" id="KW-1185">Reference proteome</keyword>
<evidence type="ECO:0000256" key="3">
    <source>
        <dbReference type="ARBA" id="ARBA00023203"/>
    </source>
</evidence>
<protein>
    <submittedName>
        <fullName evidence="6">Unconventional myosin-Ic</fullName>
    </submittedName>
</protein>
<comment type="caution">
    <text evidence="4">Lacks conserved residue(s) required for the propagation of feature annotation.</text>
</comment>
<accession>A0ABU7B914</accession>
<comment type="caution">
    <text evidence="6">The sequence shown here is derived from an EMBL/GenBank/DDBJ whole genome shotgun (WGS) entry which is preliminary data.</text>
</comment>
<reference evidence="6 7" key="1">
    <citation type="submission" date="2021-07" db="EMBL/GenBank/DDBJ databases">
        <authorList>
            <person name="Palmer J.M."/>
        </authorList>
    </citation>
    <scope>NUCLEOTIDE SEQUENCE [LARGE SCALE GENOMIC DNA]</scope>
    <source>
        <strain evidence="6 7">AT_MEX2019</strain>
        <tissue evidence="6">Muscle</tissue>
    </source>
</reference>